<reference evidence="1" key="1">
    <citation type="submission" date="2020-02" db="EMBL/GenBank/DDBJ databases">
        <authorList>
            <person name="Chen W.-M."/>
        </authorList>
    </citation>
    <scope>NUCLEOTIDE SEQUENCE</scope>
    <source>
        <strain evidence="1">NBD-18</strain>
    </source>
</reference>
<dbReference type="EMBL" id="JAAGRN010000012">
    <property type="protein sequence ID" value="NDY84386.1"/>
    <property type="molecule type" value="Genomic_DNA"/>
</dbReference>
<comment type="caution">
    <text evidence="1">The sequence shown here is derived from an EMBL/GenBank/DDBJ whole genome shotgun (WGS) entry which is preliminary data.</text>
</comment>
<dbReference type="InterPro" id="IPR021312">
    <property type="entry name" value="DUF2889"/>
</dbReference>
<proteinExistence type="predicted"/>
<evidence type="ECO:0000313" key="1">
    <source>
        <dbReference type="EMBL" id="NDY84386.1"/>
    </source>
</evidence>
<name>A0A6B2R0U7_9BURK</name>
<sequence>MKAYKRSDGLYDIEARLMDTKTAPFSAPLSMQPLAPGRPIHDLWIRLVIDDNMLVHDAIASSDATPFSICKEAGAALSFLKGETIGSGWNKIVRDGLKGAIGCTHLMELLSPMATTAMQAMWPVKQTRPIKVDANGRPLKVDSCYAYAAKRVVVKQLWPQHYTGGQD</sequence>
<accession>A0A6B2R0U7</accession>
<protein>
    <submittedName>
        <fullName evidence="1">DUF2889 domain-containing protein</fullName>
    </submittedName>
</protein>
<gene>
    <name evidence="1" type="ORF">G3I67_14220</name>
</gene>
<dbReference type="AlphaFoldDB" id="A0A6B2R0U7"/>
<dbReference type="Pfam" id="PF11136">
    <property type="entry name" value="DUF2889"/>
    <property type="match status" value="1"/>
</dbReference>
<organism evidence="1">
    <name type="scientific">Sheuella amnicola</name>
    <dbReference type="NCBI Taxonomy" id="2707330"/>
    <lineage>
        <taxon>Bacteria</taxon>
        <taxon>Pseudomonadati</taxon>
        <taxon>Pseudomonadota</taxon>
        <taxon>Betaproteobacteria</taxon>
        <taxon>Burkholderiales</taxon>
        <taxon>Alcaligenaceae</taxon>
        <taxon>Sheuella</taxon>
    </lineage>
</organism>